<dbReference type="SUPFAM" id="SSF49464">
    <property type="entry name" value="Carboxypeptidase regulatory domain-like"/>
    <property type="match status" value="1"/>
</dbReference>
<proteinExistence type="predicted"/>
<reference evidence="1 2" key="1">
    <citation type="submission" date="2023-07" db="EMBL/GenBank/DDBJ databases">
        <title>Sorghum-associated microbial communities from plants grown in Nebraska, USA.</title>
        <authorList>
            <person name="Schachtman D."/>
        </authorList>
    </citation>
    <scope>NUCLEOTIDE SEQUENCE [LARGE SCALE GENOMIC DNA]</scope>
    <source>
        <strain evidence="1 2">3262</strain>
    </source>
</reference>
<evidence type="ECO:0008006" key="3">
    <source>
        <dbReference type="Google" id="ProtNLM"/>
    </source>
</evidence>
<keyword evidence="2" id="KW-1185">Reference proteome</keyword>
<name>A0ABU1T9D7_9SPHI</name>
<comment type="caution">
    <text evidence="1">The sequence shown here is derived from an EMBL/GenBank/DDBJ whole genome shotgun (WGS) entry which is preliminary data.</text>
</comment>
<organism evidence="1 2">
    <name type="scientific">Mucilaginibacter pocheonensis</name>
    <dbReference type="NCBI Taxonomy" id="398050"/>
    <lineage>
        <taxon>Bacteria</taxon>
        <taxon>Pseudomonadati</taxon>
        <taxon>Bacteroidota</taxon>
        <taxon>Sphingobacteriia</taxon>
        <taxon>Sphingobacteriales</taxon>
        <taxon>Sphingobacteriaceae</taxon>
        <taxon>Mucilaginibacter</taxon>
    </lineage>
</organism>
<sequence>MSKHCRTFIFGTTMKIWMLLIFSTLSVKVFAQQKTIVDGIVFDKDSKSRIAKVNVRNVTTGKSVYNTFKGEFNIDAKPGDVLVFTKPDHYPDTLKVQNNASLAVYMKRSAIQLKEVIVRDTMLNPQKQLEATKRDYTKIYGSLDNHNVLSVTPGLGAGIGIDALWNSLSRSGRNAGHLREIIERDYQQNVIDYRFNRTYVGSITQLKDQQLTDFMQRYRPGYYQVKTASDYEFITSIKANLKRFLRTPRKYELPQLITPKTEDLDKK</sequence>
<evidence type="ECO:0000313" key="1">
    <source>
        <dbReference type="EMBL" id="MDR6942018.1"/>
    </source>
</evidence>
<accession>A0ABU1T9D7</accession>
<dbReference type="Proteomes" id="UP001247620">
    <property type="component" value="Unassembled WGS sequence"/>
</dbReference>
<dbReference type="EMBL" id="JAVDUU010000002">
    <property type="protein sequence ID" value="MDR6942018.1"/>
    <property type="molecule type" value="Genomic_DNA"/>
</dbReference>
<protein>
    <recommendedName>
        <fullName evidence="3">CarboxypepD_reg-like domain-containing protein</fullName>
    </recommendedName>
</protein>
<gene>
    <name evidence="1" type="ORF">J2W55_001860</name>
</gene>
<dbReference type="InterPro" id="IPR008969">
    <property type="entry name" value="CarboxyPept-like_regulatory"/>
</dbReference>
<dbReference type="RefSeq" id="WP_310094653.1">
    <property type="nucleotide sequence ID" value="NZ_JAVDUU010000002.1"/>
</dbReference>
<evidence type="ECO:0000313" key="2">
    <source>
        <dbReference type="Proteomes" id="UP001247620"/>
    </source>
</evidence>